<dbReference type="EMBL" id="BTSY01000004">
    <property type="protein sequence ID" value="GMT25345.1"/>
    <property type="molecule type" value="Genomic_DNA"/>
</dbReference>
<sequence length="117" mass="13370">RLWCMDAARHLLQTARLHYSLHRVGFSLVVSGTSGIHWHKILRICEVCRLVNHPAAAVECRLLLLLRPRRPSRAHTVEPALLRSGGAALHLLYRLLLQRIAIVYEGSEFLMFDQLSL</sequence>
<gene>
    <name evidence="1" type="ORF">PFISCL1PPCAC_16642</name>
</gene>
<accession>A0AAV5W3U7</accession>
<organism evidence="1 2">
    <name type="scientific">Pristionchus fissidentatus</name>
    <dbReference type="NCBI Taxonomy" id="1538716"/>
    <lineage>
        <taxon>Eukaryota</taxon>
        <taxon>Metazoa</taxon>
        <taxon>Ecdysozoa</taxon>
        <taxon>Nematoda</taxon>
        <taxon>Chromadorea</taxon>
        <taxon>Rhabditida</taxon>
        <taxon>Rhabditina</taxon>
        <taxon>Diplogasteromorpha</taxon>
        <taxon>Diplogasteroidea</taxon>
        <taxon>Neodiplogasteridae</taxon>
        <taxon>Pristionchus</taxon>
    </lineage>
</organism>
<feature type="non-terminal residue" evidence="1">
    <location>
        <position position="1"/>
    </location>
</feature>
<proteinExistence type="predicted"/>
<dbReference type="Proteomes" id="UP001432322">
    <property type="component" value="Unassembled WGS sequence"/>
</dbReference>
<protein>
    <submittedName>
        <fullName evidence="1">Uncharacterized protein</fullName>
    </submittedName>
</protein>
<keyword evidence="2" id="KW-1185">Reference proteome</keyword>
<comment type="caution">
    <text evidence="1">The sequence shown here is derived from an EMBL/GenBank/DDBJ whole genome shotgun (WGS) entry which is preliminary data.</text>
</comment>
<name>A0AAV5W3U7_9BILA</name>
<dbReference type="AlphaFoldDB" id="A0AAV5W3U7"/>
<evidence type="ECO:0000313" key="1">
    <source>
        <dbReference type="EMBL" id="GMT25345.1"/>
    </source>
</evidence>
<reference evidence="1" key="1">
    <citation type="submission" date="2023-10" db="EMBL/GenBank/DDBJ databases">
        <title>Genome assembly of Pristionchus species.</title>
        <authorList>
            <person name="Yoshida K."/>
            <person name="Sommer R.J."/>
        </authorList>
    </citation>
    <scope>NUCLEOTIDE SEQUENCE</scope>
    <source>
        <strain evidence="1">RS5133</strain>
    </source>
</reference>
<evidence type="ECO:0000313" key="2">
    <source>
        <dbReference type="Proteomes" id="UP001432322"/>
    </source>
</evidence>